<evidence type="ECO:0000313" key="4">
    <source>
        <dbReference type="Proteomes" id="UP000298652"/>
    </source>
</evidence>
<dbReference type="GO" id="GO:0005634">
    <property type="term" value="C:nucleus"/>
    <property type="evidence" value="ECO:0007669"/>
    <property type="project" value="TreeGrafter"/>
</dbReference>
<sequence length="170" mass="19279">MLRVELVPVIGDFPPDGRENWSADEFQKSVVKEREGKRPLLTGDVSLAMRDCHAAVGELRFTDNSSWVRGRKFRIGVCVMPAGSIDGARVREAITEAFVVRDRHGLLRKQYPPVLRDKVWRLENIRKKGMSRRKLAANDIHTVQDFVRSWSSLPSCARSCSAISELNCRS</sequence>
<gene>
    <name evidence="3" type="ORF">SEVIR_8G074500v2</name>
</gene>
<organism evidence="3 4">
    <name type="scientific">Setaria viridis</name>
    <name type="common">Green bristlegrass</name>
    <name type="synonym">Setaria italica subsp. viridis</name>
    <dbReference type="NCBI Taxonomy" id="4556"/>
    <lineage>
        <taxon>Eukaryota</taxon>
        <taxon>Viridiplantae</taxon>
        <taxon>Streptophyta</taxon>
        <taxon>Embryophyta</taxon>
        <taxon>Tracheophyta</taxon>
        <taxon>Spermatophyta</taxon>
        <taxon>Magnoliopsida</taxon>
        <taxon>Liliopsida</taxon>
        <taxon>Poales</taxon>
        <taxon>Poaceae</taxon>
        <taxon>PACMAD clade</taxon>
        <taxon>Panicoideae</taxon>
        <taxon>Panicodae</taxon>
        <taxon>Paniceae</taxon>
        <taxon>Cenchrinae</taxon>
        <taxon>Setaria</taxon>
    </lineage>
</organism>
<protein>
    <submittedName>
        <fullName evidence="3">Uncharacterized protein</fullName>
    </submittedName>
</protein>
<dbReference type="AlphaFoldDB" id="A0A4U6TCT1"/>
<dbReference type="Pfam" id="PF07887">
    <property type="entry name" value="Calmodulin_bind"/>
    <property type="match status" value="1"/>
</dbReference>
<dbReference type="PANTHER" id="PTHR31713">
    <property type="entry name" value="OS02G0177800 PROTEIN"/>
    <property type="match status" value="1"/>
</dbReference>
<proteinExistence type="predicted"/>
<dbReference type="PANTHER" id="PTHR31713:SF42">
    <property type="entry name" value="PROTEIN SAR DEFICIENT 1"/>
    <property type="match status" value="1"/>
</dbReference>
<dbReference type="GO" id="GO:0003700">
    <property type="term" value="F:DNA-binding transcription factor activity"/>
    <property type="evidence" value="ECO:0007669"/>
    <property type="project" value="TreeGrafter"/>
</dbReference>
<dbReference type="GO" id="GO:0005516">
    <property type="term" value="F:calmodulin binding"/>
    <property type="evidence" value="ECO:0007669"/>
    <property type="project" value="InterPro"/>
</dbReference>
<accession>A0A4U6TCT1</accession>
<evidence type="ECO:0000259" key="1">
    <source>
        <dbReference type="Pfam" id="PF07887"/>
    </source>
</evidence>
<dbReference type="Gramene" id="TKV99892">
    <property type="protein sequence ID" value="TKV99892"/>
    <property type="gene ID" value="SEVIR_8G074500v2"/>
</dbReference>
<dbReference type="OMA" id="TRGFEEN"/>
<dbReference type="InterPro" id="IPR012416">
    <property type="entry name" value="CBP60"/>
</dbReference>
<dbReference type="Proteomes" id="UP000298652">
    <property type="component" value="Chromosome 8"/>
</dbReference>
<dbReference type="EMBL" id="CM016559">
    <property type="protein sequence ID" value="TKV99891.1"/>
    <property type="molecule type" value="Genomic_DNA"/>
</dbReference>
<dbReference type="GO" id="GO:0043565">
    <property type="term" value="F:sequence-specific DNA binding"/>
    <property type="evidence" value="ECO:0007669"/>
    <property type="project" value="TreeGrafter"/>
</dbReference>
<evidence type="ECO:0000259" key="2">
    <source>
        <dbReference type="Pfam" id="PF20451"/>
    </source>
</evidence>
<feature type="domain" description="Calmodulin binding protein-like N-terminal" evidence="1">
    <location>
        <begin position="2"/>
        <end position="103"/>
    </location>
</feature>
<dbReference type="InterPro" id="IPR046830">
    <property type="entry name" value="Calmod_bind_M"/>
</dbReference>
<dbReference type="EMBL" id="CM016559">
    <property type="protein sequence ID" value="TKV99890.1"/>
    <property type="molecule type" value="Genomic_DNA"/>
</dbReference>
<feature type="domain" description="Calmodulin binding protein central" evidence="2">
    <location>
        <begin position="115"/>
        <end position="150"/>
    </location>
</feature>
<dbReference type="Pfam" id="PF20451">
    <property type="entry name" value="Calmod_bind_M"/>
    <property type="match status" value="1"/>
</dbReference>
<keyword evidence="4" id="KW-1185">Reference proteome</keyword>
<dbReference type="Gramene" id="TKV99890">
    <property type="protein sequence ID" value="TKV99890"/>
    <property type="gene ID" value="SEVIR_8G074500v2"/>
</dbReference>
<reference evidence="3 4" key="1">
    <citation type="submission" date="2019-03" db="EMBL/GenBank/DDBJ databases">
        <title>WGS assembly of Setaria viridis.</title>
        <authorList>
            <person name="Huang P."/>
            <person name="Jenkins J."/>
            <person name="Grimwood J."/>
            <person name="Barry K."/>
            <person name="Healey A."/>
            <person name="Mamidi S."/>
            <person name="Sreedasyam A."/>
            <person name="Shu S."/>
            <person name="Feldman M."/>
            <person name="Wu J."/>
            <person name="Yu Y."/>
            <person name="Chen C."/>
            <person name="Johnson J."/>
            <person name="Rokhsar D."/>
            <person name="Baxter I."/>
            <person name="Schmutz J."/>
            <person name="Brutnell T."/>
            <person name="Kellogg E."/>
        </authorList>
    </citation>
    <scope>NUCLEOTIDE SEQUENCE [LARGE SCALE GENOMIC DNA]</scope>
    <source>
        <strain evidence="4">cv. A10</strain>
    </source>
</reference>
<dbReference type="Gramene" id="TKV99891">
    <property type="protein sequence ID" value="TKV99891"/>
    <property type="gene ID" value="SEVIR_8G074500v2"/>
</dbReference>
<evidence type="ECO:0000313" key="3">
    <source>
        <dbReference type="EMBL" id="TKV99890.1"/>
    </source>
</evidence>
<dbReference type="EMBL" id="CM016559">
    <property type="protein sequence ID" value="TKV99892.1"/>
    <property type="molecule type" value="Genomic_DNA"/>
</dbReference>
<name>A0A4U6TCT1_SETVI</name>
<dbReference type="GO" id="GO:0080142">
    <property type="term" value="P:regulation of salicylic acid biosynthetic process"/>
    <property type="evidence" value="ECO:0007669"/>
    <property type="project" value="TreeGrafter"/>
</dbReference>
<dbReference type="InterPro" id="IPR046831">
    <property type="entry name" value="Calmodulin_bind_N"/>
</dbReference>